<reference evidence="1" key="1">
    <citation type="submission" date="2023-04" db="EMBL/GenBank/DDBJ databases">
        <title>Draft Genome sequencing of Naganishia species isolated from polar environments using Oxford Nanopore Technology.</title>
        <authorList>
            <person name="Leo P."/>
            <person name="Venkateswaran K."/>
        </authorList>
    </citation>
    <scope>NUCLEOTIDE SEQUENCE</scope>
    <source>
        <strain evidence="1">DBVPG 5303</strain>
    </source>
</reference>
<gene>
    <name evidence="1" type="ORF">QFC24_006908</name>
</gene>
<proteinExistence type="predicted"/>
<dbReference type="EMBL" id="JASBWV010000042">
    <property type="protein sequence ID" value="KAJ9115725.1"/>
    <property type="molecule type" value="Genomic_DNA"/>
</dbReference>
<name>A0ACC2WX64_9TREE</name>
<protein>
    <submittedName>
        <fullName evidence="1">Uncharacterized protein</fullName>
    </submittedName>
</protein>
<accession>A0ACC2WX64</accession>
<organism evidence="1 2">
    <name type="scientific">Naganishia onofrii</name>
    <dbReference type="NCBI Taxonomy" id="1851511"/>
    <lineage>
        <taxon>Eukaryota</taxon>
        <taxon>Fungi</taxon>
        <taxon>Dikarya</taxon>
        <taxon>Basidiomycota</taxon>
        <taxon>Agaricomycotina</taxon>
        <taxon>Tremellomycetes</taxon>
        <taxon>Filobasidiales</taxon>
        <taxon>Filobasidiaceae</taxon>
        <taxon>Naganishia</taxon>
    </lineage>
</organism>
<dbReference type="Proteomes" id="UP001234202">
    <property type="component" value="Unassembled WGS sequence"/>
</dbReference>
<sequence>MSSSVVPRSPMDLPTTQRLLAERIERGEITQADVDLLKKGYRSMAITTFLGGLVGIPVFIVMGRRRPPPGLATRLAAAAFMSSTGSFLGFTIAGAAGALEISSHMEDSQRKLRVFEEVMMESKRAAEKQGIYGRGAIPVEKEAPFSQDPQTAATWDADASERAQEVSREGGLAPGTIAGQTGSTWDRLREQSRQSGATTNSSSASVPQVDLTRAPSARTSRSNPLALDTTTTSKYAPGMSVEEKIESEAAEERRREQEEFERLLERERNVAADARGETGFETGKWR</sequence>
<evidence type="ECO:0000313" key="2">
    <source>
        <dbReference type="Proteomes" id="UP001234202"/>
    </source>
</evidence>
<evidence type="ECO:0000313" key="1">
    <source>
        <dbReference type="EMBL" id="KAJ9115725.1"/>
    </source>
</evidence>
<keyword evidence="2" id="KW-1185">Reference proteome</keyword>
<comment type="caution">
    <text evidence="1">The sequence shown here is derived from an EMBL/GenBank/DDBJ whole genome shotgun (WGS) entry which is preliminary data.</text>
</comment>